<evidence type="ECO:0000256" key="11">
    <source>
        <dbReference type="ARBA" id="ARBA00036904"/>
    </source>
</evidence>
<keyword evidence="9" id="KW-0234">DNA repair</keyword>
<dbReference type="InterPro" id="IPR029119">
    <property type="entry name" value="MutY_C"/>
</dbReference>
<evidence type="ECO:0000256" key="14">
    <source>
        <dbReference type="ARBA" id="ARBA00041592"/>
    </source>
</evidence>
<dbReference type="SUPFAM" id="SSF55811">
    <property type="entry name" value="Nudix"/>
    <property type="match status" value="1"/>
</dbReference>
<name>A0A6N6N8L2_9BACT</name>
<evidence type="ECO:0000256" key="16">
    <source>
        <dbReference type="ARBA" id="ARBA00042798"/>
    </source>
</evidence>
<dbReference type="GO" id="GO:0006260">
    <property type="term" value="P:DNA replication"/>
    <property type="evidence" value="ECO:0007669"/>
    <property type="project" value="UniProtKB-KW"/>
</dbReference>
<organism evidence="18 19">
    <name type="scientific">Pseudodesulfovibrio senegalensis</name>
    <dbReference type="NCBI Taxonomy" id="1721087"/>
    <lineage>
        <taxon>Bacteria</taxon>
        <taxon>Pseudomonadati</taxon>
        <taxon>Thermodesulfobacteriota</taxon>
        <taxon>Desulfovibrionia</taxon>
        <taxon>Desulfovibrionales</taxon>
        <taxon>Desulfovibrionaceae</taxon>
    </lineage>
</organism>
<dbReference type="GO" id="GO:0008413">
    <property type="term" value="F:8-oxo-7,8-dihydroguanosine triphosphate pyrophosphatase activity"/>
    <property type="evidence" value="ECO:0007669"/>
    <property type="project" value="TreeGrafter"/>
</dbReference>
<evidence type="ECO:0000256" key="3">
    <source>
        <dbReference type="ARBA" id="ARBA00022457"/>
    </source>
</evidence>
<dbReference type="GO" id="GO:0006281">
    <property type="term" value="P:DNA repair"/>
    <property type="evidence" value="ECO:0007669"/>
    <property type="project" value="UniProtKB-KW"/>
</dbReference>
<keyword evidence="19" id="KW-1185">Reference proteome</keyword>
<dbReference type="RefSeq" id="WP_151150271.1">
    <property type="nucleotide sequence ID" value="NZ_WAIE01000001.1"/>
</dbReference>
<evidence type="ECO:0000256" key="6">
    <source>
        <dbReference type="ARBA" id="ARBA00022763"/>
    </source>
</evidence>
<dbReference type="PROSITE" id="PS51462">
    <property type="entry name" value="NUDIX"/>
    <property type="match status" value="1"/>
</dbReference>
<dbReference type="Gene3D" id="3.90.79.10">
    <property type="entry name" value="Nucleoside Triphosphate Pyrophosphohydrolase"/>
    <property type="match status" value="1"/>
</dbReference>
<evidence type="ECO:0000256" key="7">
    <source>
        <dbReference type="ARBA" id="ARBA00022801"/>
    </source>
</evidence>
<dbReference type="InterPro" id="IPR020476">
    <property type="entry name" value="Nudix_hydrolase"/>
</dbReference>
<evidence type="ECO:0000256" key="12">
    <source>
        <dbReference type="ARBA" id="ARBA00038905"/>
    </source>
</evidence>
<evidence type="ECO:0000256" key="9">
    <source>
        <dbReference type="ARBA" id="ARBA00023204"/>
    </source>
</evidence>
<dbReference type="CDD" id="cd03425">
    <property type="entry name" value="NUDIX_MutT_NudA_like"/>
    <property type="match status" value="1"/>
</dbReference>
<dbReference type="InterPro" id="IPR015797">
    <property type="entry name" value="NUDIX_hydrolase-like_dom_sf"/>
</dbReference>
<comment type="caution">
    <text evidence="18">The sequence shown here is derived from an EMBL/GenBank/DDBJ whole genome shotgun (WGS) entry which is preliminary data.</text>
</comment>
<evidence type="ECO:0000256" key="2">
    <source>
        <dbReference type="ARBA" id="ARBA00005582"/>
    </source>
</evidence>
<keyword evidence="3" id="KW-0515">Mutator protein</keyword>
<dbReference type="Pfam" id="PF14815">
    <property type="entry name" value="NUDIX_4"/>
    <property type="match status" value="1"/>
</dbReference>
<evidence type="ECO:0000256" key="15">
    <source>
        <dbReference type="ARBA" id="ARBA00041979"/>
    </source>
</evidence>
<gene>
    <name evidence="18" type="ORF">F8A88_05055</name>
</gene>
<evidence type="ECO:0000256" key="5">
    <source>
        <dbReference type="ARBA" id="ARBA00022723"/>
    </source>
</evidence>
<dbReference type="PROSITE" id="PS00893">
    <property type="entry name" value="NUDIX_BOX"/>
    <property type="match status" value="1"/>
</dbReference>
<dbReference type="Proteomes" id="UP000438699">
    <property type="component" value="Unassembled WGS sequence"/>
</dbReference>
<evidence type="ECO:0000256" key="8">
    <source>
        <dbReference type="ARBA" id="ARBA00022842"/>
    </source>
</evidence>
<protein>
    <recommendedName>
        <fullName evidence="13">8-oxo-dGTP diphosphatase</fullName>
        <ecNumber evidence="12">3.6.1.55</ecNumber>
    </recommendedName>
    <alternativeName>
        <fullName evidence="16">7,8-dihydro-8-oxoguanine-triphosphatase</fullName>
    </alternativeName>
    <alternativeName>
        <fullName evidence="15">Mutator protein MutT</fullName>
    </alternativeName>
    <alternativeName>
        <fullName evidence="14">dGTP pyrophosphohydrolase</fullName>
    </alternativeName>
</protein>
<evidence type="ECO:0000313" key="19">
    <source>
        <dbReference type="Proteomes" id="UP000438699"/>
    </source>
</evidence>
<dbReference type="AlphaFoldDB" id="A0A6N6N8L2"/>
<evidence type="ECO:0000256" key="1">
    <source>
        <dbReference type="ARBA" id="ARBA00001946"/>
    </source>
</evidence>
<dbReference type="GO" id="GO:0044715">
    <property type="term" value="F:8-oxo-dGDP phosphatase activity"/>
    <property type="evidence" value="ECO:0007669"/>
    <property type="project" value="TreeGrafter"/>
</dbReference>
<comment type="catalytic activity">
    <reaction evidence="10">
        <text>8-oxo-dGTP + H2O = 8-oxo-dGMP + diphosphate + H(+)</text>
        <dbReference type="Rhea" id="RHEA:31575"/>
        <dbReference type="ChEBI" id="CHEBI:15377"/>
        <dbReference type="ChEBI" id="CHEBI:15378"/>
        <dbReference type="ChEBI" id="CHEBI:33019"/>
        <dbReference type="ChEBI" id="CHEBI:63224"/>
        <dbReference type="ChEBI" id="CHEBI:77896"/>
        <dbReference type="EC" id="3.6.1.55"/>
    </reaction>
</comment>
<dbReference type="PANTHER" id="PTHR47707:SF1">
    <property type="entry name" value="NUDIX HYDROLASE FAMILY PROTEIN"/>
    <property type="match status" value="1"/>
</dbReference>
<proteinExistence type="inferred from homology"/>
<dbReference type="EC" id="3.6.1.55" evidence="12"/>
<keyword evidence="6" id="KW-0227">DNA damage</keyword>
<dbReference type="InterPro" id="IPR020084">
    <property type="entry name" value="NUDIX_hydrolase_CS"/>
</dbReference>
<keyword evidence="8" id="KW-0460">Magnesium</keyword>
<dbReference type="EMBL" id="WAIE01000001">
    <property type="protein sequence ID" value="KAB1443898.1"/>
    <property type="molecule type" value="Genomic_DNA"/>
</dbReference>
<dbReference type="GO" id="GO:0046872">
    <property type="term" value="F:metal ion binding"/>
    <property type="evidence" value="ECO:0007669"/>
    <property type="project" value="UniProtKB-KW"/>
</dbReference>
<comment type="cofactor">
    <cofactor evidence="1">
        <name>Mg(2+)</name>
        <dbReference type="ChEBI" id="CHEBI:18420"/>
    </cofactor>
</comment>
<evidence type="ECO:0000259" key="17">
    <source>
        <dbReference type="PROSITE" id="PS51462"/>
    </source>
</evidence>
<feature type="domain" description="Nudix hydrolase" evidence="17">
    <location>
        <begin position="4"/>
        <end position="130"/>
    </location>
</feature>
<evidence type="ECO:0000256" key="4">
    <source>
        <dbReference type="ARBA" id="ARBA00022705"/>
    </source>
</evidence>
<keyword evidence="7 18" id="KW-0378">Hydrolase</keyword>
<dbReference type="InterPro" id="IPR047127">
    <property type="entry name" value="MutT-like"/>
</dbReference>
<dbReference type="GO" id="GO:0035539">
    <property type="term" value="F:8-oxo-7,8-dihydrodeoxyguanosine triphosphate pyrophosphatase activity"/>
    <property type="evidence" value="ECO:0007669"/>
    <property type="project" value="UniProtKB-EC"/>
</dbReference>
<comment type="catalytic activity">
    <reaction evidence="11">
        <text>8-oxo-GTP + H2O = 8-oxo-GMP + diphosphate + H(+)</text>
        <dbReference type="Rhea" id="RHEA:67616"/>
        <dbReference type="ChEBI" id="CHEBI:15377"/>
        <dbReference type="ChEBI" id="CHEBI:15378"/>
        <dbReference type="ChEBI" id="CHEBI:33019"/>
        <dbReference type="ChEBI" id="CHEBI:143553"/>
        <dbReference type="ChEBI" id="CHEBI:145694"/>
    </reaction>
</comment>
<keyword evidence="4" id="KW-0235">DNA replication</keyword>
<dbReference type="InterPro" id="IPR000086">
    <property type="entry name" value="NUDIX_hydrolase_dom"/>
</dbReference>
<comment type="similarity">
    <text evidence="2">Belongs to the Nudix hydrolase family.</text>
</comment>
<evidence type="ECO:0000256" key="10">
    <source>
        <dbReference type="ARBA" id="ARBA00035861"/>
    </source>
</evidence>
<evidence type="ECO:0000256" key="13">
    <source>
        <dbReference type="ARBA" id="ARBA00040794"/>
    </source>
</evidence>
<sequence length="130" mass="15197">MKSDVMEVVAGILWDGDRYLAVERPQGTRMAGRWEFPGGKIDAGETREQALVRELREELGIECLHTEFWREVRHDYAEFPVRLHFFHVHEFEGPVRPMEGQRMVWVLPCEGTDLNFLEADIEIVEALKSR</sequence>
<dbReference type="PANTHER" id="PTHR47707">
    <property type="entry name" value="8-OXO-DGTP DIPHOSPHATASE"/>
    <property type="match status" value="1"/>
</dbReference>
<dbReference type="GO" id="GO:0044716">
    <property type="term" value="F:8-oxo-GDP phosphatase activity"/>
    <property type="evidence" value="ECO:0007669"/>
    <property type="project" value="TreeGrafter"/>
</dbReference>
<accession>A0A6N6N8L2</accession>
<dbReference type="OrthoDB" id="9810648at2"/>
<reference evidence="18 19" key="1">
    <citation type="journal article" date="2017" name="Int. J. Syst. Evol. Microbiol.">
        <title>Desulfovibrio senegalensis sp. nov., a mesophilic sulfate reducer isolated from marine sediment.</title>
        <authorList>
            <person name="Thioye A."/>
            <person name="Gam Z.B.A."/>
            <person name="Mbengue M."/>
            <person name="Cayol J.L."/>
            <person name="Joseph-Bartoli M."/>
            <person name="Toure-Kane C."/>
            <person name="Labat M."/>
        </authorList>
    </citation>
    <scope>NUCLEOTIDE SEQUENCE [LARGE SCALE GENOMIC DNA]</scope>
    <source>
        <strain evidence="18 19">DSM 101509</strain>
    </source>
</reference>
<dbReference type="PRINTS" id="PR00502">
    <property type="entry name" value="NUDIXFAMILY"/>
</dbReference>
<evidence type="ECO:0000313" key="18">
    <source>
        <dbReference type="EMBL" id="KAB1443898.1"/>
    </source>
</evidence>
<keyword evidence="5" id="KW-0479">Metal-binding</keyword>